<dbReference type="PANTHER" id="PTHR32463:SF0">
    <property type="entry name" value="L-FUCOSE KINASE"/>
    <property type="match status" value="1"/>
</dbReference>
<evidence type="ECO:0000256" key="5">
    <source>
        <dbReference type="ARBA" id="ARBA00038121"/>
    </source>
</evidence>
<dbReference type="InterPro" id="IPR006204">
    <property type="entry name" value="GHMP_kinase_N_dom"/>
</dbReference>
<dbReference type="Gene3D" id="3.30.230.120">
    <property type="match status" value="1"/>
</dbReference>
<keyword evidence="2" id="KW-0547">Nucleotide-binding</keyword>
<dbReference type="InterPro" id="IPR020568">
    <property type="entry name" value="Ribosomal_Su5_D2-typ_SF"/>
</dbReference>
<dbReference type="EMBL" id="RWGY01000004">
    <property type="protein sequence ID" value="TVU48621.1"/>
    <property type="molecule type" value="Genomic_DNA"/>
</dbReference>
<dbReference type="InterPro" id="IPR012887">
    <property type="entry name" value="GDP_fucose_pyrophosphorylase"/>
</dbReference>
<evidence type="ECO:0000259" key="8">
    <source>
        <dbReference type="Pfam" id="PF08544"/>
    </source>
</evidence>
<dbReference type="PRINTS" id="PR00959">
    <property type="entry name" value="MEVGALKINASE"/>
</dbReference>
<dbReference type="GO" id="GO:0042352">
    <property type="term" value="P:GDP-L-fucose salvage"/>
    <property type="evidence" value="ECO:0007669"/>
    <property type="project" value="TreeGrafter"/>
</dbReference>
<protein>
    <recommendedName>
        <fullName evidence="11">Bifunctional fucokinase/fucose pyrophosphorylase</fullName>
    </recommendedName>
</protein>
<name>A0A5J9WKK0_9POAL</name>
<evidence type="ECO:0008006" key="11">
    <source>
        <dbReference type="Google" id="ProtNLM"/>
    </source>
</evidence>
<dbReference type="AlphaFoldDB" id="A0A5J9WKK0"/>
<evidence type="ECO:0000259" key="6">
    <source>
        <dbReference type="Pfam" id="PF00288"/>
    </source>
</evidence>
<organism evidence="9 10">
    <name type="scientific">Eragrostis curvula</name>
    <name type="common">weeping love grass</name>
    <dbReference type="NCBI Taxonomy" id="38414"/>
    <lineage>
        <taxon>Eukaryota</taxon>
        <taxon>Viridiplantae</taxon>
        <taxon>Streptophyta</taxon>
        <taxon>Embryophyta</taxon>
        <taxon>Tracheophyta</taxon>
        <taxon>Spermatophyta</taxon>
        <taxon>Magnoliopsida</taxon>
        <taxon>Liliopsida</taxon>
        <taxon>Poales</taxon>
        <taxon>Poaceae</taxon>
        <taxon>PACMAD clade</taxon>
        <taxon>Chloridoideae</taxon>
        <taxon>Eragrostideae</taxon>
        <taxon>Eragrostidinae</taxon>
        <taxon>Eragrostis</taxon>
    </lineage>
</organism>
<evidence type="ECO:0000256" key="3">
    <source>
        <dbReference type="ARBA" id="ARBA00022777"/>
    </source>
</evidence>
<dbReference type="Pfam" id="PF08544">
    <property type="entry name" value="GHMP_kinases_C"/>
    <property type="match status" value="1"/>
</dbReference>
<dbReference type="InterPro" id="IPR036554">
    <property type="entry name" value="GHMP_kinase_C_sf"/>
</dbReference>
<dbReference type="GO" id="GO:0005524">
    <property type="term" value="F:ATP binding"/>
    <property type="evidence" value="ECO:0007669"/>
    <property type="project" value="UniProtKB-KW"/>
</dbReference>
<keyword evidence="4" id="KW-0067">ATP-binding</keyword>
<keyword evidence="3" id="KW-0418">Kinase</keyword>
<dbReference type="SUPFAM" id="SSF54211">
    <property type="entry name" value="Ribosomal protein S5 domain 2-like"/>
    <property type="match status" value="1"/>
</dbReference>
<sequence>MESSSSGEGRRRRRRAHTAEEAAATLRKAWCRLRLSARDPARVPPWDAVVLTAASPEQAALYNRQLARARSLGRFPDSTAAIAVPDPDGARIGSGAATLHAVASLIRHLASQASKEEIGEFVTESNGCSGDECSLAAAASFIAKKHVLLLHAGGDSKRVPWANPMGKAFLPLPYLAGDNPDGPVPLLFDHILAISSSARQAFKNQGGLFIMTGDVLPCFDASNLVLPDDAACVVTVPTTLDVAANHGVIVAAKDGTEQDNYSLCLVDNLLQKPTLSELMEGQAILDDGRALLDTGIIAARGKAWQDLVTLAHSSSQTMIKELMTNDFSFLHFGTSAEVLDHLAGSYSGLVGRRHMCSLPETTACDIAATAVILSTRISAGVSVGEDSLVYDSSFCGRVRIGSQCIVVGVNLHEFQGISSSFTLPDRHCLWEVPLVNSMGRVLVYCGLHDNPKVPIEKDGTFCGKPWSNILEDLRIQDTDLWNSVKQDKCLWNARLFPVMSLPEMLNVGMWLMGSACDPDGKAASQWRKSQRVSLEELHRAIDYNQLCMDASKHQSNLAADLAKACINYGLLGRNLFQLCEEMLQEDTCVEVCKELFSLLPSQEDQFSGVFPQSRGYQVKMDLLKASGDSSTACLVEEKVWTSIASETASAIKYGGKDPSSHSLSSNSDKLHPRKAFVELPVRVDFVGGWSDTPPWSLERPGCVLNMAISLEGSLPVGAIIETTDDHLGVLIEDDAGRNVYIDDLTSICSPFKENDPFRLVKSALVVTGALGHKILSRSGLSIKTWANVPRGSGLGTSSILAAAVVKGLFQLMEVDGSDDNVARAVLVVEQIMGTGGGWQDQIGGLYPGIKCTHSFPGQPLRLQVVPLLTSPQMVQELEQRLLVVFTGQVRLAHHVLQKVVARYLRRDNILISSIKRLAELAKIGREALMNGEIDELGGIMLEAWRLHQELDPFCSNKFVDELFAFAGPYCCGYKLVGAGGGGFALMLAKNLSCAKELRQALEESATFDVKVYDWNIAMPR</sequence>
<dbReference type="Gramene" id="TVU48621">
    <property type="protein sequence ID" value="TVU48621"/>
    <property type="gene ID" value="EJB05_08262"/>
</dbReference>
<dbReference type="OrthoDB" id="271303at2759"/>
<evidence type="ECO:0000313" key="10">
    <source>
        <dbReference type="Proteomes" id="UP000324897"/>
    </source>
</evidence>
<dbReference type="Pfam" id="PF00288">
    <property type="entry name" value="GHMP_kinases_N"/>
    <property type="match status" value="1"/>
</dbReference>
<evidence type="ECO:0000259" key="7">
    <source>
        <dbReference type="Pfam" id="PF07959"/>
    </source>
</evidence>
<reference evidence="9 10" key="1">
    <citation type="journal article" date="2019" name="Sci. Rep.">
        <title>A high-quality genome of Eragrostis curvula grass provides insights into Poaceae evolution and supports new strategies to enhance forage quality.</title>
        <authorList>
            <person name="Carballo J."/>
            <person name="Santos B.A.C.M."/>
            <person name="Zappacosta D."/>
            <person name="Garbus I."/>
            <person name="Selva J.P."/>
            <person name="Gallo C.A."/>
            <person name="Diaz A."/>
            <person name="Albertini E."/>
            <person name="Caccamo M."/>
            <person name="Echenique V."/>
        </authorList>
    </citation>
    <scope>NUCLEOTIDE SEQUENCE [LARGE SCALE GENOMIC DNA]</scope>
    <source>
        <strain evidence="10">cv. Victoria</strain>
        <tissue evidence="9">Leaf</tissue>
    </source>
</reference>
<accession>A0A5J9WKK0</accession>
<feature type="domain" description="GHMP kinase C-terminal" evidence="8">
    <location>
        <begin position="926"/>
        <end position="1003"/>
    </location>
</feature>
<dbReference type="FunFam" id="3.30.230.120:FF:000002">
    <property type="entry name" value="Bifunctional fucokinase/fucose pyrophosphorylase"/>
    <property type="match status" value="1"/>
</dbReference>
<keyword evidence="10" id="KW-1185">Reference proteome</keyword>
<comment type="caution">
    <text evidence="9">The sequence shown here is derived from an EMBL/GenBank/DDBJ whole genome shotgun (WGS) entry which is preliminary data.</text>
</comment>
<dbReference type="Pfam" id="PF07959">
    <property type="entry name" value="Fucose_pyrophosphorylase"/>
    <property type="match status" value="1"/>
</dbReference>
<evidence type="ECO:0000256" key="2">
    <source>
        <dbReference type="ARBA" id="ARBA00022741"/>
    </source>
</evidence>
<comment type="similarity">
    <text evidence="5">Belongs to the GHMP kinase family.</text>
</comment>
<evidence type="ECO:0000256" key="1">
    <source>
        <dbReference type="ARBA" id="ARBA00022679"/>
    </source>
</evidence>
<dbReference type="Proteomes" id="UP000324897">
    <property type="component" value="Chromosome 5"/>
</dbReference>
<dbReference type="GO" id="GO:0050201">
    <property type="term" value="F:fucokinase activity"/>
    <property type="evidence" value="ECO:0007669"/>
    <property type="project" value="TreeGrafter"/>
</dbReference>
<dbReference type="PANTHER" id="PTHR32463">
    <property type="entry name" value="L-FUCOSE KINASE"/>
    <property type="match status" value="1"/>
</dbReference>
<dbReference type="InterPro" id="IPR013750">
    <property type="entry name" value="GHMP_kinase_C_dom"/>
</dbReference>
<dbReference type="InterPro" id="IPR052203">
    <property type="entry name" value="GHMP_Kinase-Related"/>
</dbReference>
<evidence type="ECO:0000256" key="4">
    <source>
        <dbReference type="ARBA" id="ARBA00022840"/>
    </source>
</evidence>
<evidence type="ECO:0000313" key="9">
    <source>
        <dbReference type="EMBL" id="TVU48621.1"/>
    </source>
</evidence>
<keyword evidence="1" id="KW-0808">Transferase</keyword>
<feature type="domain" description="GDP-fucose pyrophosphorylase" evidence="7">
    <location>
        <begin position="141"/>
        <end position="319"/>
    </location>
</feature>
<dbReference type="SUPFAM" id="SSF55060">
    <property type="entry name" value="GHMP Kinase, C-terminal domain"/>
    <property type="match status" value="1"/>
</dbReference>
<feature type="domain" description="GHMP kinase N-terminal" evidence="6">
    <location>
        <begin position="771"/>
        <end position="845"/>
    </location>
</feature>
<gene>
    <name evidence="9" type="ORF">EJB05_08262</name>
</gene>
<proteinExistence type="inferred from homology"/>